<name>A0A3N1P1I0_9GAMM</name>
<dbReference type="Pfam" id="PF08281">
    <property type="entry name" value="Sigma70_r4_2"/>
    <property type="match status" value="1"/>
</dbReference>
<dbReference type="Pfam" id="PF04542">
    <property type="entry name" value="Sigma70_r2"/>
    <property type="match status" value="1"/>
</dbReference>
<dbReference type="InterPro" id="IPR014284">
    <property type="entry name" value="RNA_pol_sigma-70_dom"/>
</dbReference>
<dbReference type="SUPFAM" id="SSF88946">
    <property type="entry name" value="Sigma2 domain of RNA polymerase sigma factors"/>
    <property type="match status" value="1"/>
</dbReference>
<dbReference type="Proteomes" id="UP000268033">
    <property type="component" value="Unassembled WGS sequence"/>
</dbReference>
<gene>
    <name evidence="8" type="ORF">EDC28_1111</name>
</gene>
<dbReference type="GO" id="GO:0016987">
    <property type="term" value="F:sigma factor activity"/>
    <property type="evidence" value="ECO:0007669"/>
    <property type="project" value="UniProtKB-KW"/>
</dbReference>
<dbReference type="PANTHER" id="PTHR43133">
    <property type="entry name" value="RNA POLYMERASE ECF-TYPE SIGMA FACTO"/>
    <property type="match status" value="1"/>
</dbReference>
<proteinExistence type="inferred from homology"/>
<dbReference type="SUPFAM" id="SSF88659">
    <property type="entry name" value="Sigma3 and sigma4 domains of RNA polymerase sigma factors"/>
    <property type="match status" value="1"/>
</dbReference>
<comment type="caution">
    <text evidence="8">The sequence shown here is derived from an EMBL/GenBank/DDBJ whole genome shotgun (WGS) entry which is preliminary data.</text>
</comment>
<evidence type="ECO:0000313" key="9">
    <source>
        <dbReference type="Proteomes" id="UP000268033"/>
    </source>
</evidence>
<dbReference type="InterPro" id="IPR013249">
    <property type="entry name" value="RNA_pol_sigma70_r4_t2"/>
</dbReference>
<dbReference type="InterPro" id="IPR013325">
    <property type="entry name" value="RNA_pol_sigma_r2"/>
</dbReference>
<evidence type="ECO:0000256" key="4">
    <source>
        <dbReference type="ARBA" id="ARBA00023125"/>
    </source>
</evidence>
<dbReference type="Gene3D" id="1.10.10.10">
    <property type="entry name" value="Winged helix-like DNA-binding domain superfamily/Winged helix DNA-binding domain"/>
    <property type="match status" value="1"/>
</dbReference>
<dbReference type="STRING" id="584787.GCA_001247655_03532"/>
<dbReference type="GO" id="GO:0006352">
    <property type="term" value="P:DNA-templated transcription initiation"/>
    <property type="evidence" value="ECO:0007669"/>
    <property type="project" value="InterPro"/>
</dbReference>
<dbReference type="Gene3D" id="1.10.1740.10">
    <property type="match status" value="1"/>
</dbReference>
<dbReference type="InterPro" id="IPR039425">
    <property type="entry name" value="RNA_pol_sigma-70-like"/>
</dbReference>
<accession>A0A3N1P1I0</accession>
<dbReference type="InterPro" id="IPR013324">
    <property type="entry name" value="RNA_pol_sigma_r3/r4-like"/>
</dbReference>
<keyword evidence="4" id="KW-0238">DNA-binding</keyword>
<organism evidence="8 9">
    <name type="scientific">Gallaecimonas pentaromativorans</name>
    <dbReference type="NCBI Taxonomy" id="584787"/>
    <lineage>
        <taxon>Bacteria</taxon>
        <taxon>Pseudomonadati</taxon>
        <taxon>Pseudomonadota</taxon>
        <taxon>Gammaproteobacteria</taxon>
        <taxon>Enterobacterales</taxon>
        <taxon>Gallaecimonadaceae</taxon>
        <taxon>Gallaecimonas</taxon>
    </lineage>
</organism>
<sequence>MATGFARDIDKDVIRRAAKGQRRAQRQLFEVFYDPVYRLALAMTRHEADARDLVQDAFIKAFTALPSLHEPGAFGGWLKRLVVNLALDGFKGRRLDQSLDSAELAPDWSNATEQLAVLDDIDALLVRLPDLERALVWLYAVEGFEHRELATLFAMKEAAVRQRYRRALAKLAVWASNGDWQDAG</sequence>
<evidence type="ECO:0000256" key="3">
    <source>
        <dbReference type="ARBA" id="ARBA00023082"/>
    </source>
</evidence>
<protein>
    <submittedName>
        <fullName evidence="8">RNA polymerase sigma-70 factor (ECF subfamily)</fullName>
    </submittedName>
</protein>
<evidence type="ECO:0000256" key="5">
    <source>
        <dbReference type="ARBA" id="ARBA00023163"/>
    </source>
</evidence>
<evidence type="ECO:0000313" key="8">
    <source>
        <dbReference type="EMBL" id="ROQ21899.1"/>
    </source>
</evidence>
<dbReference type="PANTHER" id="PTHR43133:SF8">
    <property type="entry name" value="RNA POLYMERASE SIGMA FACTOR HI_1459-RELATED"/>
    <property type="match status" value="1"/>
</dbReference>
<dbReference type="RefSeq" id="WP_123422420.1">
    <property type="nucleotide sequence ID" value="NZ_JBLXAC010000013.1"/>
</dbReference>
<keyword evidence="5" id="KW-0804">Transcription</keyword>
<evidence type="ECO:0000256" key="1">
    <source>
        <dbReference type="ARBA" id="ARBA00010641"/>
    </source>
</evidence>
<keyword evidence="9" id="KW-1185">Reference proteome</keyword>
<dbReference type="EMBL" id="RJUL01000011">
    <property type="protein sequence ID" value="ROQ21899.1"/>
    <property type="molecule type" value="Genomic_DNA"/>
</dbReference>
<evidence type="ECO:0000259" key="7">
    <source>
        <dbReference type="Pfam" id="PF08281"/>
    </source>
</evidence>
<dbReference type="InterPro" id="IPR036388">
    <property type="entry name" value="WH-like_DNA-bd_sf"/>
</dbReference>
<feature type="domain" description="RNA polymerase sigma factor 70 region 4 type 2" evidence="7">
    <location>
        <begin position="119"/>
        <end position="171"/>
    </location>
</feature>
<evidence type="ECO:0000259" key="6">
    <source>
        <dbReference type="Pfam" id="PF04542"/>
    </source>
</evidence>
<dbReference type="InterPro" id="IPR007627">
    <property type="entry name" value="RNA_pol_sigma70_r2"/>
</dbReference>
<reference evidence="8 9" key="1">
    <citation type="submission" date="2018-11" db="EMBL/GenBank/DDBJ databases">
        <title>Genomic Encyclopedia of Type Strains, Phase IV (KMG-IV): sequencing the most valuable type-strain genomes for metagenomic binning, comparative biology and taxonomic classification.</title>
        <authorList>
            <person name="Goeker M."/>
        </authorList>
    </citation>
    <scope>NUCLEOTIDE SEQUENCE [LARGE SCALE GENOMIC DNA]</scope>
    <source>
        <strain evidence="8 9">DSM 21945</strain>
    </source>
</reference>
<evidence type="ECO:0000256" key="2">
    <source>
        <dbReference type="ARBA" id="ARBA00023015"/>
    </source>
</evidence>
<dbReference type="GO" id="GO:0003677">
    <property type="term" value="F:DNA binding"/>
    <property type="evidence" value="ECO:0007669"/>
    <property type="project" value="UniProtKB-KW"/>
</dbReference>
<dbReference type="NCBIfam" id="TIGR02937">
    <property type="entry name" value="sigma70-ECF"/>
    <property type="match status" value="1"/>
</dbReference>
<keyword evidence="2" id="KW-0805">Transcription regulation</keyword>
<dbReference type="AlphaFoldDB" id="A0A3N1P1I0"/>
<feature type="domain" description="RNA polymerase sigma-70 region 2" evidence="6">
    <location>
        <begin position="28"/>
        <end position="94"/>
    </location>
</feature>
<keyword evidence="3" id="KW-0731">Sigma factor</keyword>
<comment type="similarity">
    <text evidence="1">Belongs to the sigma-70 factor family. ECF subfamily.</text>
</comment>